<dbReference type="GO" id="GO:0003677">
    <property type="term" value="F:DNA binding"/>
    <property type="evidence" value="ECO:0007669"/>
    <property type="project" value="InterPro"/>
</dbReference>
<evidence type="ECO:0000313" key="3">
    <source>
        <dbReference type="Proteomes" id="UP000004705"/>
    </source>
</evidence>
<dbReference type="HOGENOM" id="CLU_125326_0_1_11"/>
<dbReference type="SUPFAM" id="SSF82607">
    <property type="entry name" value="YbaB-like"/>
    <property type="match status" value="1"/>
</dbReference>
<accession>H8G506</accession>
<reference evidence="2 3" key="1">
    <citation type="journal article" date="2012" name="Stand. Genomic Sci.">
        <title>Genome sequence of the soil bacterium Saccharomonospora azurea type strain (NA-128(T)).</title>
        <authorList>
            <person name="Klenk H.P."/>
            <person name="Held B."/>
            <person name="Lucas S."/>
            <person name="Lapidus A."/>
            <person name="Copeland A."/>
            <person name="Hammon N."/>
            <person name="Pitluck S."/>
            <person name="Goodwin L.A."/>
            <person name="Han C."/>
            <person name="Tapia R."/>
            <person name="Brambilla E.M."/>
            <person name="Potter G."/>
            <person name="Land M."/>
            <person name="Ivanova N."/>
            <person name="Rohde M."/>
            <person name="Goker M."/>
            <person name="Detter J.C."/>
            <person name="Kyrpides N.C."/>
            <person name="Woyke T."/>
        </authorList>
    </citation>
    <scope>NUCLEOTIDE SEQUENCE [LARGE SCALE GENOMIC DNA]</scope>
    <source>
        <strain evidence="2 3">NA-128</strain>
    </source>
</reference>
<dbReference type="Proteomes" id="UP000004705">
    <property type="component" value="Chromosome"/>
</dbReference>
<proteinExistence type="predicted"/>
<sequence length="173" mass="18889">MLGQNPIEAGEQLERFAETLQQKAQGYAALHQQLGSASVTERSAGGEVEVTVDGNGVLTRLELSERTRGMDPAAVSATVMGCLRQAQARLREQVSALVADTVGDDPAGNNIVNQYAERFPYAVEEDDEARREPRSSLGRLGEEIPGDRREPRRPRPRPYDEDDDDLGGGSILR</sequence>
<protein>
    <recommendedName>
        <fullName evidence="4">YbaB/EbfC DNA-binding family protein</fullName>
    </recommendedName>
</protein>
<keyword evidence="3" id="KW-1185">Reference proteome</keyword>
<evidence type="ECO:0000256" key="1">
    <source>
        <dbReference type="SAM" id="MobiDB-lite"/>
    </source>
</evidence>
<dbReference type="Gene3D" id="3.30.1310.10">
    <property type="entry name" value="Nucleoid-associated protein YbaB-like domain"/>
    <property type="match status" value="1"/>
</dbReference>
<dbReference type="InterPro" id="IPR004401">
    <property type="entry name" value="YbaB/EbfC"/>
</dbReference>
<organism evidence="2 3">
    <name type="scientific">Saccharomonospora azurea NA-128</name>
    <dbReference type="NCBI Taxonomy" id="882081"/>
    <lineage>
        <taxon>Bacteria</taxon>
        <taxon>Bacillati</taxon>
        <taxon>Actinomycetota</taxon>
        <taxon>Actinomycetes</taxon>
        <taxon>Pseudonocardiales</taxon>
        <taxon>Pseudonocardiaceae</taxon>
        <taxon>Saccharomonospora</taxon>
    </lineage>
</organism>
<dbReference type="OrthoDB" id="3685284at2"/>
<dbReference type="EMBL" id="CM001466">
    <property type="protein sequence ID" value="EHY91185.1"/>
    <property type="molecule type" value="Genomic_DNA"/>
</dbReference>
<evidence type="ECO:0008006" key="4">
    <source>
        <dbReference type="Google" id="ProtNLM"/>
    </source>
</evidence>
<evidence type="ECO:0000313" key="2">
    <source>
        <dbReference type="EMBL" id="EHY91185.1"/>
    </source>
</evidence>
<feature type="region of interest" description="Disordered" evidence="1">
    <location>
        <begin position="121"/>
        <end position="173"/>
    </location>
</feature>
<dbReference type="RefSeq" id="WP_005445018.1">
    <property type="nucleotide sequence ID" value="NZ_CM001466.1"/>
</dbReference>
<dbReference type="InterPro" id="IPR036894">
    <property type="entry name" value="YbaB-like_sf"/>
</dbReference>
<dbReference type="Pfam" id="PF02575">
    <property type="entry name" value="YbaB_DNA_bd"/>
    <property type="match status" value="1"/>
</dbReference>
<feature type="compositionally biased region" description="Basic and acidic residues" evidence="1">
    <location>
        <begin position="128"/>
        <end position="150"/>
    </location>
</feature>
<dbReference type="AlphaFoldDB" id="H8G506"/>
<name>H8G506_9PSEU</name>
<gene>
    <name evidence="2" type="ORF">SacazDRAFT_04343</name>
</gene>